<protein>
    <submittedName>
        <fullName evidence="1">Uncharacterized protein</fullName>
    </submittedName>
</protein>
<name>A0AA86JFF7_9CLOT</name>
<gene>
    <name evidence="1" type="ORF">CNEO_41860</name>
</gene>
<proteinExistence type="predicted"/>
<evidence type="ECO:0000313" key="2">
    <source>
        <dbReference type="Proteomes" id="UP000789738"/>
    </source>
</evidence>
<evidence type="ECO:0000313" key="1">
    <source>
        <dbReference type="EMBL" id="CAG9705418.1"/>
    </source>
</evidence>
<dbReference type="AlphaFoldDB" id="A0AA86JFF7"/>
<dbReference type="EMBL" id="CAKJVE010000004">
    <property type="protein sequence ID" value="CAG9705418.1"/>
    <property type="molecule type" value="Genomic_DNA"/>
</dbReference>
<organism evidence="1 2">
    <name type="scientific">Clostridium neonatale</name>
    <dbReference type="NCBI Taxonomy" id="137838"/>
    <lineage>
        <taxon>Bacteria</taxon>
        <taxon>Bacillati</taxon>
        <taxon>Bacillota</taxon>
        <taxon>Clostridia</taxon>
        <taxon>Eubacteriales</taxon>
        <taxon>Clostridiaceae</taxon>
        <taxon>Clostridium</taxon>
    </lineage>
</organism>
<accession>A0AA86JFF7</accession>
<dbReference type="Proteomes" id="UP000789738">
    <property type="component" value="Unassembled WGS sequence"/>
</dbReference>
<reference evidence="1" key="1">
    <citation type="submission" date="2021-10" db="EMBL/GenBank/DDBJ databases">
        <authorList>
            <person name="Mesa V."/>
        </authorList>
    </citation>
    <scope>NUCLEOTIDE SEQUENCE</scope>
    <source>
        <strain evidence="1">CC3_PB</strain>
    </source>
</reference>
<sequence length="441" mass="48094">MILILRVSDFVGGKSMASVNFEASPKKNEYTVGEKVTFTIRLSGSGGWKFLYKVGYVLDEESPDNSAIVVKSETVTQNESGDIIKTVEIIVPNSEGHKINFIAIGVAVDIDDTPTIKGWGALQNCTYANGVIKIPNTAPTISGNDSDLGDKYEPFNTSIVVSDAQDSGNLQLTIKLDNVQVTTYPVAQNSANNYSIPLAKFNSLTLGAHTLQIIVSDSEGLTATRTYTFTKIVPPNVAPTISGFDENLGQQYKSFTQNFSVNDANPNDIITAIIKVDNEQINSFIAQRNINYVVDLAGIFRGLALGQHIITITASDNNGASTTRTYTFEKINSPYSSIDFIKTVTTRKLVSEITYICEEFINAQVGIDTVYILASNNPFDDEPIWEEVAAAPYEFKNKISVKYGVGIRVIIERNSNESATVLATNSDEIITTNRNEALAVE</sequence>
<comment type="caution">
    <text evidence="1">The sequence shown here is derived from an EMBL/GenBank/DDBJ whole genome shotgun (WGS) entry which is preliminary data.</text>
</comment>